<evidence type="ECO:0000313" key="9">
    <source>
        <dbReference type="EMBL" id="ACS80577.1"/>
    </source>
</evidence>
<dbReference type="NCBIfam" id="TIGR01750">
    <property type="entry name" value="fabZ"/>
    <property type="match status" value="1"/>
</dbReference>
<dbReference type="PANTHER" id="PTHR30272:SF1">
    <property type="entry name" value="3-HYDROXYACYL-[ACYL-CARRIER-PROTEIN] DEHYDRATASE"/>
    <property type="match status" value="1"/>
</dbReference>
<keyword evidence="6 8" id="KW-0456">Lyase</keyword>
<feature type="active site" evidence="8">
    <location>
        <position position="55"/>
    </location>
</feature>
<dbReference type="eggNOG" id="COG0764">
    <property type="taxonomic scope" value="Bacteria"/>
</dbReference>
<sequence length="154" mass="17054">MSNSTPDIIDIKKIMGMLPHRYPFLLVDRVEEITPGESIRAYKNVTMNEPFFQGHFPGLPVMPGVLIVEALAQAGGIIVLSTDEVDTEDKVFLFTGINKVKFRRPVVPGDKLVLEISDVKRKMHIWKMKCVATVDGEVAAQGEVSAAIVDKESM</sequence>
<dbReference type="EC" id="4.2.1.59" evidence="8"/>
<dbReference type="HOGENOM" id="CLU_078912_1_0_7"/>
<dbReference type="InterPro" id="IPR013114">
    <property type="entry name" value="FabA_FabZ"/>
</dbReference>
<keyword evidence="4 8" id="KW-0441">Lipid A biosynthesis</keyword>
<gene>
    <name evidence="8" type="primary">fabZ</name>
    <name evidence="9" type="ordered locus">Desal_2521</name>
</gene>
<dbReference type="KEGG" id="dsa:Desal_2521"/>
<dbReference type="GO" id="GO:0005737">
    <property type="term" value="C:cytoplasm"/>
    <property type="evidence" value="ECO:0007669"/>
    <property type="project" value="UniProtKB-SubCell"/>
</dbReference>
<dbReference type="HAMAP" id="MF_00406">
    <property type="entry name" value="FabZ"/>
    <property type="match status" value="1"/>
</dbReference>
<dbReference type="EMBL" id="CP001649">
    <property type="protein sequence ID" value="ACS80577.1"/>
    <property type="molecule type" value="Genomic_DNA"/>
</dbReference>
<name>C6BY47_MARSD</name>
<protein>
    <recommendedName>
        <fullName evidence="8">3-hydroxyacyl-[acyl-carrier-protein] dehydratase FabZ</fullName>
        <ecNumber evidence="8">4.2.1.59</ecNumber>
    </recommendedName>
    <alternativeName>
        <fullName evidence="8">(3R)-hydroxymyristoyl-[acyl-carrier-protein] dehydratase</fullName>
        <shortName evidence="8">(3R)-hydroxymyristoyl-ACP dehydrase</shortName>
    </alternativeName>
    <alternativeName>
        <fullName evidence="8">Beta-hydroxyacyl-ACP dehydratase</fullName>
    </alternativeName>
</protein>
<dbReference type="NCBIfam" id="NF000582">
    <property type="entry name" value="PRK00006.1"/>
    <property type="match status" value="1"/>
</dbReference>
<dbReference type="FunFam" id="3.10.129.10:FF:000001">
    <property type="entry name" value="3-hydroxyacyl-[acyl-carrier-protein] dehydratase FabZ"/>
    <property type="match status" value="1"/>
</dbReference>
<reference evidence="9 10" key="1">
    <citation type="submission" date="2009-06" db="EMBL/GenBank/DDBJ databases">
        <title>Complete sequence of Desulfovibrio salexigens DSM 2638.</title>
        <authorList>
            <consortium name="US DOE Joint Genome Institute"/>
            <person name="Lucas S."/>
            <person name="Copeland A."/>
            <person name="Lapidus A."/>
            <person name="Glavina del Rio T."/>
            <person name="Tice H."/>
            <person name="Bruce D."/>
            <person name="Goodwin L."/>
            <person name="Pitluck S."/>
            <person name="Munk A.C."/>
            <person name="Brettin T."/>
            <person name="Detter J.C."/>
            <person name="Han C."/>
            <person name="Tapia R."/>
            <person name="Larimer F."/>
            <person name="Land M."/>
            <person name="Hauser L."/>
            <person name="Kyrpides N."/>
            <person name="Anderson I."/>
            <person name="Wall J.D."/>
            <person name="Arkin A.P."/>
            <person name="Dehal P."/>
            <person name="Chivian D."/>
            <person name="Giles B."/>
            <person name="Hazen T.C."/>
        </authorList>
    </citation>
    <scope>NUCLEOTIDE SEQUENCE [LARGE SCALE GENOMIC DNA]</scope>
    <source>
        <strain evidence="10">ATCC 14822 / DSM 2638 / NCIMB 8403 / VKM B-1763</strain>
    </source>
</reference>
<dbReference type="GO" id="GO:0019171">
    <property type="term" value="F:(3R)-hydroxyacyl-[acyl-carrier-protein] dehydratase activity"/>
    <property type="evidence" value="ECO:0007669"/>
    <property type="project" value="UniProtKB-EC"/>
</dbReference>
<evidence type="ECO:0000256" key="3">
    <source>
        <dbReference type="ARBA" id="ARBA00022516"/>
    </source>
</evidence>
<evidence type="ECO:0000256" key="8">
    <source>
        <dbReference type="HAMAP-Rule" id="MF_00406"/>
    </source>
</evidence>
<evidence type="ECO:0000256" key="1">
    <source>
        <dbReference type="ARBA" id="ARBA00004496"/>
    </source>
</evidence>
<dbReference type="CDD" id="cd01288">
    <property type="entry name" value="FabZ"/>
    <property type="match status" value="1"/>
</dbReference>
<dbReference type="Gene3D" id="3.10.129.10">
    <property type="entry name" value="Hotdog Thioesterase"/>
    <property type="match status" value="1"/>
</dbReference>
<dbReference type="STRING" id="526222.Desal_2521"/>
<dbReference type="GO" id="GO:0006633">
    <property type="term" value="P:fatty acid biosynthetic process"/>
    <property type="evidence" value="ECO:0007669"/>
    <property type="project" value="UniProtKB-UniRule"/>
</dbReference>
<proteinExistence type="inferred from homology"/>
<dbReference type="Pfam" id="PF07977">
    <property type="entry name" value="FabA"/>
    <property type="match status" value="1"/>
</dbReference>
<dbReference type="OrthoDB" id="9772788at2"/>
<comment type="function">
    <text evidence="7 8">Involved in unsaturated fatty acids biosynthesis. Catalyzes the dehydration of short chain beta-hydroxyacyl-ACPs and long chain saturated and unsaturated beta-hydroxyacyl-ACPs.</text>
</comment>
<dbReference type="GO" id="GO:0009245">
    <property type="term" value="P:lipid A biosynthetic process"/>
    <property type="evidence" value="ECO:0007669"/>
    <property type="project" value="UniProtKB-UniRule"/>
</dbReference>
<dbReference type="RefSeq" id="WP_015852393.1">
    <property type="nucleotide sequence ID" value="NC_012881.1"/>
</dbReference>
<evidence type="ECO:0000256" key="5">
    <source>
        <dbReference type="ARBA" id="ARBA00023098"/>
    </source>
</evidence>
<accession>C6BY47</accession>
<evidence type="ECO:0000256" key="4">
    <source>
        <dbReference type="ARBA" id="ARBA00022556"/>
    </source>
</evidence>
<dbReference type="InterPro" id="IPR029069">
    <property type="entry name" value="HotDog_dom_sf"/>
</dbReference>
<evidence type="ECO:0000256" key="6">
    <source>
        <dbReference type="ARBA" id="ARBA00023239"/>
    </source>
</evidence>
<keyword evidence="10" id="KW-1185">Reference proteome</keyword>
<comment type="similarity">
    <text evidence="8">Belongs to the thioester dehydratase family. FabZ subfamily.</text>
</comment>
<evidence type="ECO:0000256" key="2">
    <source>
        <dbReference type="ARBA" id="ARBA00022490"/>
    </source>
</evidence>
<dbReference type="PANTHER" id="PTHR30272">
    <property type="entry name" value="3-HYDROXYACYL-[ACYL-CARRIER-PROTEIN] DEHYDRATASE"/>
    <property type="match status" value="1"/>
</dbReference>
<dbReference type="Proteomes" id="UP000002601">
    <property type="component" value="Chromosome"/>
</dbReference>
<dbReference type="GO" id="GO:0016020">
    <property type="term" value="C:membrane"/>
    <property type="evidence" value="ECO:0007669"/>
    <property type="project" value="GOC"/>
</dbReference>
<comment type="subcellular location">
    <subcellularLocation>
        <location evidence="1 8">Cytoplasm</location>
    </subcellularLocation>
</comment>
<dbReference type="SUPFAM" id="SSF54637">
    <property type="entry name" value="Thioesterase/thiol ester dehydrase-isomerase"/>
    <property type="match status" value="1"/>
</dbReference>
<evidence type="ECO:0000313" key="10">
    <source>
        <dbReference type="Proteomes" id="UP000002601"/>
    </source>
</evidence>
<keyword evidence="3 8" id="KW-0444">Lipid biosynthesis</keyword>
<evidence type="ECO:0000256" key="7">
    <source>
        <dbReference type="ARBA" id="ARBA00025049"/>
    </source>
</evidence>
<keyword evidence="2 8" id="KW-0963">Cytoplasm</keyword>
<organism evidence="9 10">
    <name type="scientific">Maridesulfovibrio salexigens (strain ATCC 14822 / DSM 2638 / NCIMB 8403 / VKM B-1763)</name>
    <name type="common">Desulfovibrio salexigens</name>
    <dbReference type="NCBI Taxonomy" id="526222"/>
    <lineage>
        <taxon>Bacteria</taxon>
        <taxon>Pseudomonadati</taxon>
        <taxon>Thermodesulfobacteriota</taxon>
        <taxon>Desulfovibrionia</taxon>
        <taxon>Desulfovibrionales</taxon>
        <taxon>Desulfovibrionaceae</taxon>
        <taxon>Maridesulfovibrio</taxon>
    </lineage>
</organism>
<comment type="catalytic activity">
    <reaction evidence="8">
        <text>a (3R)-hydroxyacyl-[ACP] = a (2E)-enoyl-[ACP] + H2O</text>
        <dbReference type="Rhea" id="RHEA:13097"/>
        <dbReference type="Rhea" id="RHEA-COMP:9925"/>
        <dbReference type="Rhea" id="RHEA-COMP:9945"/>
        <dbReference type="ChEBI" id="CHEBI:15377"/>
        <dbReference type="ChEBI" id="CHEBI:78784"/>
        <dbReference type="ChEBI" id="CHEBI:78827"/>
        <dbReference type="EC" id="4.2.1.59"/>
    </reaction>
</comment>
<dbReference type="InterPro" id="IPR010084">
    <property type="entry name" value="FabZ"/>
</dbReference>
<keyword evidence="5 8" id="KW-0443">Lipid metabolism</keyword>
<dbReference type="AlphaFoldDB" id="C6BY47"/>